<evidence type="ECO:0000313" key="1">
    <source>
        <dbReference type="Proteomes" id="UP000095286"/>
    </source>
</evidence>
<accession>A0AC35TLP8</accession>
<name>A0AC35TLP8_9BILA</name>
<proteinExistence type="predicted"/>
<evidence type="ECO:0000313" key="2">
    <source>
        <dbReference type="WBParaSite" id="RSKR_0000194300.1"/>
    </source>
</evidence>
<dbReference type="WBParaSite" id="RSKR_0000194300.1">
    <property type="protein sequence ID" value="RSKR_0000194300.1"/>
    <property type="gene ID" value="RSKR_0000194300"/>
</dbReference>
<sequence>MDVPSFKYSPDPEFQQLTNDLLGQVQYAYDYYIHFMHNYLKKKKPHAKEVSLRKAAHVHAKKCGDKVLLGLITKDAAVKKALARQLCWFGNIHGNNNDYTETETLVVQQKMGNNTYLHSGYPQANLIDTNSFLSGLSVNKVNIESKNPIPITASIPDAEIVEEPKINAPTDVIEQYRKEKKNVHDNASKYFQQMLTDISSNESNASGEIDERIDSPEIIFLYETPPKENDNVESKKKICRKRRNSNNLIDSISKPKHDEPIVKEFMEKVVEEDKIDGVIGENEIEEDEIQNVIDQGTFDPNNFLNAIELRAAKVLVELSELRNPENYGPTSKYIVIQIEKKPEHSDLNDSVLPPKTDITFQELQQFNFEETKNWVKSILKNDDWEKCMEENIDGQVLSVMTYEILNSLKLTVGSKVKILTAINKIRSYNTQFNFIPAL</sequence>
<protein>
    <submittedName>
        <fullName evidence="2">SAM domain-containing protein</fullName>
    </submittedName>
</protein>
<dbReference type="Proteomes" id="UP000095286">
    <property type="component" value="Unplaced"/>
</dbReference>
<reference evidence="2" key="1">
    <citation type="submission" date="2016-11" db="UniProtKB">
        <authorList>
            <consortium name="WormBaseParasite"/>
        </authorList>
    </citation>
    <scope>IDENTIFICATION</scope>
    <source>
        <strain evidence="2">KR3021</strain>
    </source>
</reference>
<organism evidence="1 2">
    <name type="scientific">Rhabditophanes sp. KR3021</name>
    <dbReference type="NCBI Taxonomy" id="114890"/>
    <lineage>
        <taxon>Eukaryota</taxon>
        <taxon>Metazoa</taxon>
        <taxon>Ecdysozoa</taxon>
        <taxon>Nematoda</taxon>
        <taxon>Chromadorea</taxon>
        <taxon>Rhabditida</taxon>
        <taxon>Tylenchina</taxon>
        <taxon>Panagrolaimomorpha</taxon>
        <taxon>Strongyloidoidea</taxon>
        <taxon>Alloionematidae</taxon>
        <taxon>Rhabditophanes</taxon>
    </lineage>
</organism>